<dbReference type="PROSITE" id="PS00879">
    <property type="entry name" value="ODR_DC_2_2"/>
    <property type="match status" value="1"/>
</dbReference>
<evidence type="ECO:0000256" key="4">
    <source>
        <dbReference type="ARBA" id="ARBA00022898"/>
    </source>
</evidence>
<comment type="similarity">
    <text evidence="9 12">Belongs to the Orn/Lys/Arg decarboxylase class-II family. LysA subfamily.</text>
</comment>
<evidence type="ECO:0000256" key="1">
    <source>
        <dbReference type="ARBA" id="ARBA00001933"/>
    </source>
</evidence>
<comment type="subunit">
    <text evidence="12">Homodimer.</text>
</comment>
<dbReference type="GO" id="GO:0030170">
    <property type="term" value="F:pyridoxal phosphate binding"/>
    <property type="evidence" value="ECO:0007669"/>
    <property type="project" value="UniProtKB-UniRule"/>
</dbReference>
<dbReference type="HAMAP" id="MF_02120">
    <property type="entry name" value="LysA"/>
    <property type="match status" value="1"/>
</dbReference>
<comment type="function">
    <text evidence="12">Specifically catalyzes the decarboxylation of meso-diaminopimelate (meso-DAP) to L-lysine.</text>
</comment>
<keyword evidence="2 12" id="KW-0028">Amino-acid biosynthesis</keyword>
<dbReference type="FunFam" id="3.20.20.10:FF:000003">
    <property type="entry name" value="Diaminopimelate decarboxylase"/>
    <property type="match status" value="1"/>
</dbReference>
<dbReference type="InterPro" id="IPR022644">
    <property type="entry name" value="De-COase2_N"/>
</dbReference>
<dbReference type="Pfam" id="PF00278">
    <property type="entry name" value="Orn_DAP_Arg_deC"/>
    <property type="match status" value="1"/>
</dbReference>
<dbReference type="CDD" id="cd06828">
    <property type="entry name" value="PLPDE_III_DapDC"/>
    <property type="match status" value="1"/>
</dbReference>
<evidence type="ECO:0000256" key="2">
    <source>
        <dbReference type="ARBA" id="ARBA00022605"/>
    </source>
</evidence>
<dbReference type="PANTHER" id="PTHR43727">
    <property type="entry name" value="DIAMINOPIMELATE DECARBOXYLASE"/>
    <property type="match status" value="1"/>
</dbReference>
<feature type="modified residue" description="N6-(pyridoxal phosphate)lysine" evidence="12 13">
    <location>
        <position position="60"/>
    </location>
</feature>
<keyword evidence="4 12" id="KW-0663">Pyridoxal phosphate</keyword>
<evidence type="ECO:0000256" key="6">
    <source>
        <dbReference type="ARBA" id="ARBA00023239"/>
    </source>
</evidence>
<evidence type="ECO:0000256" key="7">
    <source>
        <dbReference type="ARBA" id="ARBA00050464"/>
    </source>
</evidence>
<dbReference type="InterPro" id="IPR002986">
    <property type="entry name" value="DAP_deCOOHase_LysA"/>
</dbReference>
<dbReference type="NCBIfam" id="TIGR01048">
    <property type="entry name" value="lysA"/>
    <property type="match status" value="1"/>
</dbReference>
<feature type="binding site" evidence="12">
    <location>
        <position position="316"/>
    </location>
    <ligand>
        <name>substrate</name>
    </ligand>
</feature>
<dbReference type="InterPro" id="IPR022657">
    <property type="entry name" value="De-COase2_CS"/>
</dbReference>
<evidence type="ECO:0000256" key="13">
    <source>
        <dbReference type="PIRSR" id="PIRSR600183-50"/>
    </source>
</evidence>
<name>A0A7C4AJI4_9BACT</name>
<protein>
    <recommendedName>
        <fullName evidence="11 12">Diaminopimelate decarboxylase</fullName>
        <shortName evidence="12">DAP decarboxylase</shortName>
        <shortName evidence="12">DAPDC</shortName>
        <ecNumber evidence="10 12">4.1.1.20</ecNumber>
    </recommendedName>
</protein>
<keyword evidence="6 12" id="KW-0456">Lyase</keyword>
<keyword evidence="5 12" id="KW-0457">Lysine biosynthesis</keyword>
<evidence type="ECO:0000313" key="17">
    <source>
        <dbReference type="EMBL" id="HGG99577.1"/>
    </source>
</evidence>
<dbReference type="GO" id="GO:0008836">
    <property type="term" value="F:diaminopimelate decarboxylase activity"/>
    <property type="evidence" value="ECO:0007669"/>
    <property type="project" value="UniProtKB-UniRule"/>
</dbReference>
<reference evidence="17" key="1">
    <citation type="journal article" date="2020" name="mSystems">
        <title>Genome- and Community-Level Interaction Insights into Carbon Utilization and Element Cycling Functions of Hydrothermarchaeota in Hydrothermal Sediment.</title>
        <authorList>
            <person name="Zhou Z."/>
            <person name="Liu Y."/>
            <person name="Xu W."/>
            <person name="Pan J."/>
            <person name="Luo Z.H."/>
            <person name="Li M."/>
        </authorList>
    </citation>
    <scope>NUCLEOTIDE SEQUENCE [LARGE SCALE GENOMIC DNA]</scope>
    <source>
        <strain evidence="17">SpSt-788</strain>
    </source>
</reference>
<keyword evidence="3 12" id="KW-0210">Decarboxylase</keyword>
<evidence type="ECO:0000256" key="8">
    <source>
        <dbReference type="ARBA" id="ARBA00060643"/>
    </source>
</evidence>
<dbReference type="AlphaFoldDB" id="A0A7C4AJI4"/>
<evidence type="ECO:0000256" key="3">
    <source>
        <dbReference type="ARBA" id="ARBA00022793"/>
    </source>
</evidence>
<dbReference type="Gene3D" id="3.20.20.10">
    <property type="entry name" value="Alanine racemase"/>
    <property type="match status" value="1"/>
</dbReference>
<dbReference type="Pfam" id="PF02784">
    <property type="entry name" value="Orn_Arg_deC_N"/>
    <property type="match status" value="1"/>
</dbReference>
<evidence type="ECO:0000259" key="16">
    <source>
        <dbReference type="Pfam" id="PF02784"/>
    </source>
</evidence>
<dbReference type="FunFam" id="2.40.37.10:FF:000003">
    <property type="entry name" value="Diaminopimelate decarboxylase"/>
    <property type="match status" value="1"/>
</dbReference>
<dbReference type="PRINTS" id="PR01181">
    <property type="entry name" value="DAPDCRBXLASE"/>
</dbReference>
<evidence type="ECO:0000256" key="9">
    <source>
        <dbReference type="ARBA" id="ARBA00060983"/>
    </source>
</evidence>
<feature type="domain" description="Orn/DAP/Arg decarboxylase 2 C-terminal" evidence="15">
    <location>
        <begin position="33"/>
        <end position="369"/>
    </location>
</feature>
<feature type="active site" description="Proton donor" evidence="13">
    <location>
        <position position="342"/>
    </location>
</feature>
<dbReference type="InterPro" id="IPR029066">
    <property type="entry name" value="PLP-binding_barrel"/>
</dbReference>
<feature type="binding site" evidence="12">
    <location>
        <begin position="273"/>
        <end position="276"/>
    </location>
    <ligand>
        <name>pyridoxal 5'-phosphate</name>
        <dbReference type="ChEBI" id="CHEBI:597326"/>
    </ligand>
</feature>
<dbReference type="UniPathway" id="UPA00034">
    <property type="reaction ID" value="UER00027"/>
</dbReference>
<comment type="cofactor">
    <cofactor evidence="1 12 13 14">
        <name>pyridoxal 5'-phosphate</name>
        <dbReference type="ChEBI" id="CHEBI:597326"/>
    </cofactor>
</comment>
<dbReference type="SUPFAM" id="SSF51419">
    <property type="entry name" value="PLP-binding barrel"/>
    <property type="match status" value="1"/>
</dbReference>
<dbReference type="PANTHER" id="PTHR43727:SF2">
    <property type="entry name" value="GROUP IV DECARBOXYLASE"/>
    <property type="match status" value="1"/>
</dbReference>
<organism evidence="17">
    <name type="scientific">Thermodesulfovibrio aggregans</name>
    <dbReference type="NCBI Taxonomy" id="86166"/>
    <lineage>
        <taxon>Bacteria</taxon>
        <taxon>Pseudomonadati</taxon>
        <taxon>Nitrospirota</taxon>
        <taxon>Thermodesulfovibrionia</taxon>
        <taxon>Thermodesulfovibrionales</taxon>
        <taxon>Thermodesulfovibrionaceae</taxon>
        <taxon>Thermodesulfovibrio</taxon>
    </lineage>
</organism>
<evidence type="ECO:0000256" key="11">
    <source>
        <dbReference type="ARBA" id="ARBA00074972"/>
    </source>
</evidence>
<evidence type="ECO:0000259" key="15">
    <source>
        <dbReference type="Pfam" id="PF00278"/>
    </source>
</evidence>
<comment type="caution">
    <text evidence="17">The sequence shown here is derived from an EMBL/GenBank/DDBJ whole genome shotgun (WGS) entry which is preliminary data.</text>
</comment>
<evidence type="ECO:0000256" key="10">
    <source>
        <dbReference type="ARBA" id="ARBA00066427"/>
    </source>
</evidence>
<sequence>MHFFVYKKGELYAEDVPVTELVKEFGSPLYIYSYGTLIRHVRAYEEAFCDTHHVICYAVKANSNLAILSLFANLGLGADIVSGGELFKALKAGIKPFRIVFAGVGKTEQEIEYALKNNILMFNVESRAELHKINEVAKKMKKQASVALRINPDIDPRTHKYIATGLKTSKFGIPIDKALEYYKLAKSMKNIKIIGIHKHIGSQITEISVYNEALTKILELYEKLADYDVNLEYINIGGGLGITYKDEEPPHPVELGQVIVPLLKNKKGILIIEPGRSIVGNAGILVTKVLYFKETKTKNFYIVDAGMNDLIRPSLYGSYHEIQPVTPKGREKIITDIVGPICESGDFLAKDREIEKVSQNEYLAVMSAGAYGFSMSSNYNSRLKAAEVLVKGDRYALIRKRDSYRDLIKNEIIPEDLI</sequence>
<feature type="binding site" evidence="12">
    <location>
        <position position="312"/>
    </location>
    <ligand>
        <name>substrate</name>
    </ligand>
</feature>
<evidence type="ECO:0000256" key="5">
    <source>
        <dbReference type="ARBA" id="ARBA00023154"/>
    </source>
</evidence>
<comment type="catalytic activity">
    <reaction evidence="7 12 14">
        <text>meso-2,6-diaminopimelate + H(+) = L-lysine + CO2</text>
        <dbReference type="Rhea" id="RHEA:15101"/>
        <dbReference type="ChEBI" id="CHEBI:15378"/>
        <dbReference type="ChEBI" id="CHEBI:16526"/>
        <dbReference type="ChEBI" id="CHEBI:32551"/>
        <dbReference type="ChEBI" id="CHEBI:57791"/>
        <dbReference type="EC" id="4.1.1.20"/>
    </reaction>
</comment>
<dbReference type="InterPro" id="IPR009006">
    <property type="entry name" value="Ala_racemase/Decarboxylase_C"/>
</dbReference>
<feature type="binding site" evidence="12">
    <location>
        <position position="371"/>
    </location>
    <ligand>
        <name>pyridoxal 5'-phosphate</name>
        <dbReference type="ChEBI" id="CHEBI:597326"/>
    </ligand>
</feature>
<dbReference type="InterPro" id="IPR022643">
    <property type="entry name" value="De-COase2_C"/>
</dbReference>
<feature type="binding site" evidence="12">
    <location>
        <position position="239"/>
    </location>
    <ligand>
        <name>pyridoxal 5'-phosphate</name>
        <dbReference type="ChEBI" id="CHEBI:597326"/>
    </ligand>
</feature>
<gene>
    <name evidence="12 17" type="primary">lysA</name>
    <name evidence="17" type="ORF">ENV75_03890</name>
</gene>
<evidence type="ECO:0000256" key="14">
    <source>
        <dbReference type="RuleBase" id="RU003738"/>
    </source>
</evidence>
<feature type="binding site" evidence="12">
    <location>
        <position position="276"/>
    </location>
    <ligand>
        <name>substrate</name>
    </ligand>
</feature>
<comment type="pathway">
    <text evidence="8 12 14">Amino-acid biosynthesis; L-lysine biosynthesis via DAP pathway; L-lysine from DL-2,6-diaminopimelate: step 1/1.</text>
</comment>
<proteinExistence type="inferred from homology"/>
<dbReference type="Gene3D" id="2.40.37.10">
    <property type="entry name" value="Lyase, Ornithine Decarboxylase, Chain A, domain 1"/>
    <property type="match status" value="1"/>
</dbReference>
<dbReference type="GO" id="GO:0009089">
    <property type="term" value="P:lysine biosynthetic process via diaminopimelate"/>
    <property type="evidence" value="ECO:0007669"/>
    <property type="project" value="UniProtKB-UniRule"/>
</dbReference>
<dbReference type="PRINTS" id="PR01179">
    <property type="entry name" value="ODADCRBXLASE"/>
</dbReference>
<feature type="binding site" evidence="12">
    <location>
        <position position="371"/>
    </location>
    <ligand>
        <name>substrate</name>
    </ligand>
</feature>
<accession>A0A7C4AJI4</accession>
<dbReference type="EC" id="4.1.1.20" evidence="10 12"/>
<dbReference type="InterPro" id="IPR000183">
    <property type="entry name" value="Orn/DAP/Arg_de-COase"/>
</dbReference>
<feature type="binding site" evidence="12">
    <location>
        <position position="343"/>
    </location>
    <ligand>
        <name>substrate</name>
    </ligand>
</feature>
<evidence type="ECO:0000256" key="12">
    <source>
        <dbReference type="HAMAP-Rule" id="MF_02120"/>
    </source>
</evidence>
<dbReference type="EMBL" id="DTHO01000040">
    <property type="protein sequence ID" value="HGG99577.1"/>
    <property type="molecule type" value="Genomic_DNA"/>
</dbReference>
<feature type="domain" description="Orn/DAP/Arg decarboxylase 2 N-terminal" evidence="16">
    <location>
        <begin position="36"/>
        <end position="279"/>
    </location>
</feature>
<dbReference type="SUPFAM" id="SSF50621">
    <property type="entry name" value="Alanine racemase C-terminal domain-like"/>
    <property type="match status" value="1"/>
</dbReference>